<organism evidence="3 4">
    <name type="scientific">Nitrosomonas halophila</name>
    <dbReference type="NCBI Taxonomy" id="44576"/>
    <lineage>
        <taxon>Bacteria</taxon>
        <taxon>Pseudomonadati</taxon>
        <taxon>Pseudomonadota</taxon>
        <taxon>Betaproteobacteria</taxon>
        <taxon>Nitrosomonadales</taxon>
        <taxon>Nitrosomonadaceae</taxon>
        <taxon>Nitrosomonas</taxon>
    </lineage>
</organism>
<protein>
    <submittedName>
        <fullName evidence="3">Homospermidine synthase</fullName>
    </submittedName>
</protein>
<proteinExistence type="predicted"/>
<dbReference type="AlphaFoldDB" id="A0A1H3FLF1"/>
<accession>A0A1H3FLF1</accession>
<dbReference type="Gene3D" id="3.30.360.30">
    <property type="entry name" value="homospermidine synthase like"/>
    <property type="match status" value="1"/>
</dbReference>
<dbReference type="OrthoDB" id="9767495at2"/>
<evidence type="ECO:0000313" key="4">
    <source>
        <dbReference type="Proteomes" id="UP000198640"/>
    </source>
</evidence>
<dbReference type="InterPro" id="IPR005097">
    <property type="entry name" value="Sacchrp_dh_NADP-bd"/>
</dbReference>
<dbReference type="Pfam" id="PF03435">
    <property type="entry name" value="Sacchrp_dh_NADP"/>
    <property type="match status" value="1"/>
</dbReference>
<dbReference type="Proteomes" id="UP000198640">
    <property type="component" value="Unassembled WGS sequence"/>
</dbReference>
<dbReference type="Gene3D" id="3.40.50.720">
    <property type="entry name" value="NAD(P)-binding Rossmann-like Domain"/>
    <property type="match status" value="1"/>
</dbReference>
<dbReference type="RefSeq" id="WP_090412597.1">
    <property type="nucleotide sequence ID" value="NZ_FNOY01000012.1"/>
</dbReference>
<keyword evidence="4" id="KW-1185">Reference proteome</keyword>
<dbReference type="InterPro" id="IPR023181">
    <property type="entry name" value="Homospermid_syn-like_C"/>
</dbReference>
<gene>
    <name evidence="3" type="ORF">SAMN05421881_101228</name>
</gene>
<evidence type="ECO:0000259" key="1">
    <source>
        <dbReference type="Pfam" id="PF03435"/>
    </source>
</evidence>
<name>A0A1H3FLF1_9PROT</name>
<sequence length="472" mass="52147">MIRYEKFAGFKGKLVLVGFGSVGQGSLPLLLRHLDISPSQVLIISGDDCGRAQADQAQVAFKVCPLTPANYRKALDPILDAGDFLLNLSVNVSSLALVEFCHARGALYLDACTEPWEGGYTDTRLSPSERSNYGLREQALALRQRLGNGPTAVLSHGANPGLVSHWVKQALLNIARDTGRDIATPQTRNEWMALACSLDIKVIQCAERDTQTAKPFKRIDEFVNTWSIDGFVGEGLQPAELGWGSHEKYLPADARHHDFGCNAAIYLQRPGMRTQVRGWTPLTGAYQGFLITHSESISIADYFTLKQDGELRYRPTVYYAYHPTDATVLSIHELSGRNLTLQSQTRLLMDDIASGTDALGMALMGHAKGVYWYGSMLSIEEARQLAPYNNATSLQVAAGVLGGLVWALENPDAGIVEPDEMSFERVLEIANPYLGEMVGQYSDWTPLQDRQALFQEDVDLTDPWQFKNFRAN</sequence>
<dbReference type="Pfam" id="PF16653">
    <property type="entry name" value="Sacchrp_dh_C"/>
    <property type="match status" value="1"/>
</dbReference>
<evidence type="ECO:0000259" key="2">
    <source>
        <dbReference type="Pfam" id="PF16653"/>
    </source>
</evidence>
<dbReference type="STRING" id="44576.SAMN05421881_101228"/>
<dbReference type="EMBL" id="FNOY01000012">
    <property type="protein sequence ID" value="SDX91617.1"/>
    <property type="molecule type" value="Genomic_DNA"/>
</dbReference>
<feature type="domain" description="Saccharopine dehydrogenase-like C-terminal" evidence="2">
    <location>
        <begin position="157"/>
        <end position="439"/>
    </location>
</feature>
<feature type="domain" description="Saccharopine dehydrogenase NADP binding" evidence="1">
    <location>
        <begin position="15"/>
        <end position="153"/>
    </location>
</feature>
<dbReference type="InterPro" id="IPR032095">
    <property type="entry name" value="Sacchrp_dh-like_C"/>
</dbReference>
<evidence type="ECO:0000313" key="3">
    <source>
        <dbReference type="EMBL" id="SDX91617.1"/>
    </source>
</evidence>
<reference evidence="3 4" key="1">
    <citation type="submission" date="2016-10" db="EMBL/GenBank/DDBJ databases">
        <authorList>
            <person name="de Groot N.N."/>
        </authorList>
    </citation>
    <scope>NUCLEOTIDE SEQUENCE [LARGE SCALE GENOMIC DNA]</scope>
    <source>
        <strain evidence="3 4">Nm1</strain>
    </source>
</reference>